<keyword evidence="7" id="KW-1185">Reference proteome</keyword>
<feature type="domain" description="HTH tetR-type" evidence="5">
    <location>
        <begin position="17"/>
        <end position="77"/>
    </location>
</feature>
<sequence length="193" mass="20257">MFLYRPAGIVTAVSRPARARDSVLEAYERLLIDEGPRHATLEATAAAAGVSKGGLLYHFASKEALDAGLLGRMEQLARTDLDEMSAAPGGLVAAFLRTSVMDDSPIDRALVAGSKLAQAGSHAAVDALRRVRELWADALRPHTRDETAVQLVLLVSDGLYFNNALGTGAVPGPVPEGAEMDALIALVERAASA</sequence>
<dbReference type="Proteomes" id="UP000321949">
    <property type="component" value="Unassembled WGS sequence"/>
</dbReference>
<keyword evidence="3" id="KW-0804">Transcription</keyword>
<dbReference type="Pfam" id="PF00440">
    <property type="entry name" value="TetR_N"/>
    <property type="match status" value="1"/>
</dbReference>
<dbReference type="PROSITE" id="PS50977">
    <property type="entry name" value="HTH_TETR_2"/>
    <property type="match status" value="1"/>
</dbReference>
<keyword evidence="1" id="KW-0805">Transcription regulation</keyword>
<protein>
    <submittedName>
        <fullName evidence="6">TetR/AcrR family transcriptional regulator</fullName>
    </submittedName>
</protein>
<feature type="DNA-binding region" description="H-T-H motif" evidence="4">
    <location>
        <begin position="40"/>
        <end position="59"/>
    </location>
</feature>
<evidence type="ECO:0000256" key="3">
    <source>
        <dbReference type="ARBA" id="ARBA00023163"/>
    </source>
</evidence>
<evidence type="ECO:0000256" key="1">
    <source>
        <dbReference type="ARBA" id="ARBA00023015"/>
    </source>
</evidence>
<organism evidence="6 7">
    <name type="scientific">Microbacterium saccharophilum</name>
    <dbReference type="NCBI Taxonomy" id="1213358"/>
    <lineage>
        <taxon>Bacteria</taxon>
        <taxon>Bacillati</taxon>
        <taxon>Actinomycetota</taxon>
        <taxon>Actinomycetes</taxon>
        <taxon>Micrococcales</taxon>
        <taxon>Microbacteriaceae</taxon>
        <taxon>Microbacterium</taxon>
    </lineage>
</organism>
<proteinExistence type="predicted"/>
<dbReference type="InterPro" id="IPR050109">
    <property type="entry name" value="HTH-type_TetR-like_transc_reg"/>
</dbReference>
<gene>
    <name evidence="6" type="ORF">FVP74_05620</name>
</gene>
<dbReference type="InterPro" id="IPR001647">
    <property type="entry name" value="HTH_TetR"/>
</dbReference>
<dbReference type="EMBL" id="VRSX01000002">
    <property type="protein sequence ID" value="TXK14073.1"/>
    <property type="molecule type" value="Genomic_DNA"/>
</dbReference>
<dbReference type="GO" id="GO:0000976">
    <property type="term" value="F:transcription cis-regulatory region binding"/>
    <property type="evidence" value="ECO:0007669"/>
    <property type="project" value="TreeGrafter"/>
</dbReference>
<accession>A0A5C8I848</accession>
<dbReference type="Pfam" id="PF17937">
    <property type="entry name" value="TetR_C_28"/>
    <property type="match status" value="1"/>
</dbReference>
<evidence type="ECO:0000256" key="2">
    <source>
        <dbReference type="ARBA" id="ARBA00023125"/>
    </source>
</evidence>
<evidence type="ECO:0000256" key="4">
    <source>
        <dbReference type="PROSITE-ProRule" id="PRU00335"/>
    </source>
</evidence>
<dbReference type="Gene3D" id="1.10.357.10">
    <property type="entry name" value="Tetracycline Repressor, domain 2"/>
    <property type="match status" value="1"/>
</dbReference>
<dbReference type="OrthoDB" id="9806334at2"/>
<dbReference type="PRINTS" id="PR00455">
    <property type="entry name" value="HTHTETR"/>
</dbReference>
<evidence type="ECO:0000259" key="5">
    <source>
        <dbReference type="PROSITE" id="PS50977"/>
    </source>
</evidence>
<dbReference type="PANTHER" id="PTHR30055:SF234">
    <property type="entry name" value="HTH-TYPE TRANSCRIPTIONAL REGULATOR BETI"/>
    <property type="match status" value="1"/>
</dbReference>
<dbReference type="InterPro" id="IPR041479">
    <property type="entry name" value="TetR_CgmR_C"/>
</dbReference>
<reference evidence="6 7" key="1">
    <citation type="submission" date="2019-08" db="EMBL/GenBank/DDBJ databases">
        <authorList>
            <person name="Dong K."/>
        </authorList>
    </citation>
    <scope>NUCLEOTIDE SEQUENCE [LARGE SCALE GENOMIC DNA]</scope>
    <source>
        <strain evidence="6 7">K-1</strain>
    </source>
</reference>
<evidence type="ECO:0000313" key="7">
    <source>
        <dbReference type="Proteomes" id="UP000321949"/>
    </source>
</evidence>
<dbReference type="AlphaFoldDB" id="A0A5C8I848"/>
<dbReference type="GO" id="GO:0003700">
    <property type="term" value="F:DNA-binding transcription factor activity"/>
    <property type="evidence" value="ECO:0007669"/>
    <property type="project" value="TreeGrafter"/>
</dbReference>
<keyword evidence="2 4" id="KW-0238">DNA-binding</keyword>
<comment type="caution">
    <text evidence="6">The sequence shown here is derived from an EMBL/GenBank/DDBJ whole genome shotgun (WGS) entry which is preliminary data.</text>
</comment>
<dbReference type="SUPFAM" id="SSF46689">
    <property type="entry name" value="Homeodomain-like"/>
    <property type="match status" value="1"/>
</dbReference>
<name>A0A5C8I848_9MICO</name>
<dbReference type="PANTHER" id="PTHR30055">
    <property type="entry name" value="HTH-TYPE TRANSCRIPTIONAL REGULATOR RUTR"/>
    <property type="match status" value="1"/>
</dbReference>
<evidence type="ECO:0000313" key="6">
    <source>
        <dbReference type="EMBL" id="TXK14073.1"/>
    </source>
</evidence>
<dbReference type="InterPro" id="IPR009057">
    <property type="entry name" value="Homeodomain-like_sf"/>
</dbReference>